<accession>A0ABQ9GYU0</accession>
<name>A0ABQ9GYU0_9NEOP</name>
<protein>
    <recommendedName>
        <fullName evidence="3">Integrase catalytic domain-containing protein</fullName>
    </recommendedName>
</protein>
<dbReference type="Gene3D" id="3.30.420.10">
    <property type="entry name" value="Ribonuclease H-like superfamily/Ribonuclease H"/>
    <property type="match status" value="1"/>
</dbReference>
<dbReference type="PANTHER" id="PTHR37984">
    <property type="entry name" value="PROTEIN CBG26694"/>
    <property type="match status" value="1"/>
</dbReference>
<dbReference type="InterPro" id="IPR012337">
    <property type="entry name" value="RNaseH-like_sf"/>
</dbReference>
<evidence type="ECO:0000313" key="1">
    <source>
        <dbReference type="EMBL" id="KAJ8877148.1"/>
    </source>
</evidence>
<comment type="caution">
    <text evidence="1">The sequence shown here is derived from an EMBL/GenBank/DDBJ whole genome shotgun (WGS) entry which is preliminary data.</text>
</comment>
<dbReference type="InterPro" id="IPR036397">
    <property type="entry name" value="RNaseH_sf"/>
</dbReference>
<dbReference type="PANTHER" id="PTHR37984:SF11">
    <property type="entry name" value="INTEGRASE CATALYTIC DOMAIN-CONTAINING PROTEIN"/>
    <property type="match status" value="1"/>
</dbReference>
<gene>
    <name evidence="1" type="ORF">PR048_021601</name>
</gene>
<evidence type="ECO:0000313" key="2">
    <source>
        <dbReference type="Proteomes" id="UP001159363"/>
    </source>
</evidence>
<dbReference type="InterPro" id="IPR050951">
    <property type="entry name" value="Retrovirus_Pol_polyprotein"/>
</dbReference>
<evidence type="ECO:0008006" key="3">
    <source>
        <dbReference type="Google" id="ProtNLM"/>
    </source>
</evidence>
<dbReference type="Proteomes" id="UP001159363">
    <property type="component" value="Chromosome 7"/>
</dbReference>
<sequence>MAARTIERIQFKFAAYGLPETMAADNYLQFWSKELKTYCKSMAIDLQLIPLTRWDGTLLSLQSSIDKWLFCYRNTPHTSTGRSPAELFLKQKPQTKLQLLKPMLPEYAARHRVLRGDMRRMGFTGEQVLVQCVRGEKTLWVPGEVIESRGSNQRECKGDVYIPITRRKAKDREYGQDGKRRIGRMKGALEGSEGIQKQMGETLEGSKNLGMARVQEVKHI</sequence>
<keyword evidence="2" id="KW-1185">Reference proteome</keyword>
<dbReference type="SUPFAM" id="SSF53098">
    <property type="entry name" value="Ribonuclease H-like"/>
    <property type="match status" value="1"/>
</dbReference>
<reference evidence="1 2" key="1">
    <citation type="submission" date="2023-02" db="EMBL/GenBank/DDBJ databases">
        <title>LHISI_Scaffold_Assembly.</title>
        <authorList>
            <person name="Stuart O.P."/>
            <person name="Cleave R."/>
            <person name="Magrath M.J.L."/>
            <person name="Mikheyev A.S."/>
        </authorList>
    </citation>
    <scope>NUCLEOTIDE SEQUENCE [LARGE SCALE GENOMIC DNA]</scope>
    <source>
        <strain evidence="1">Daus_M_001</strain>
        <tissue evidence="1">Leg muscle</tissue>
    </source>
</reference>
<dbReference type="EMBL" id="JARBHB010000008">
    <property type="protein sequence ID" value="KAJ8877148.1"/>
    <property type="molecule type" value="Genomic_DNA"/>
</dbReference>
<organism evidence="1 2">
    <name type="scientific">Dryococelus australis</name>
    <dbReference type="NCBI Taxonomy" id="614101"/>
    <lineage>
        <taxon>Eukaryota</taxon>
        <taxon>Metazoa</taxon>
        <taxon>Ecdysozoa</taxon>
        <taxon>Arthropoda</taxon>
        <taxon>Hexapoda</taxon>
        <taxon>Insecta</taxon>
        <taxon>Pterygota</taxon>
        <taxon>Neoptera</taxon>
        <taxon>Polyneoptera</taxon>
        <taxon>Phasmatodea</taxon>
        <taxon>Verophasmatodea</taxon>
        <taxon>Anareolatae</taxon>
        <taxon>Phasmatidae</taxon>
        <taxon>Eurycanthinae</taxon>
        <taxon>Dryococelus</taxon>
    </lineage>
</organism>
<proteinExistence type="predicted"/>